<dbReference type="EMBL" id="LN614827">
    <property type="protein sequence ID" value="CEG57809.1"/>
    <property type="molecule type" value="Genomic_DNA"/>
</dbReference>
<feature type="signal peptide" evidence="1">
    <location>
        <begin position="1"/>
        <end position="20"/>
    </location>
</feature>
<evidence type="ECO:0000313" key="2">
    <source>
        <dbReference type="EMBL" id="CEG57809.1"/>
    </source>
</evidence>
<proteinExistence type="predicted"/>
<accession>A0A098G757</accession>
<dbReference type="InterPro" id="IPR009649">
    <property type="entry name" value="TraU"/>
</dbReference>
<dbReference type="Proteomes" id="UP000032430">
    <property type="component" value="Chromosome I"/>
</dbReference>
<dbReference type="HOGENOM" id="CLU_823354_0_0_6"/>
<dbReference type="InterPro" id="IPR026331">
    <property type="entry name" value="PFL_4710"/>
</dbReference>
<gene>
    <name evidence="2" type="ORF">LFA_2437</name>
</gene>
<evidence type="ECO:0000313" key="3">
    <source>
        <dbReference type="Proteomes" id="UP000032430"/>
    </source>
</evidence>
<evidence type="ECO:0000256" key="1">
    <source>
        <dbReference type="SAM" id="SignalP"/>
    </source>
</evidence>
<dbReference type="Pfam" id="PF06834">
    <property type="entry name" value="TraU"/>
    <property type="match status" value="1"/>
</dbReference>
<organism evidence="2 3">
    <name type="scientific">Legionella fallonii LLAP-10</name>
    <dbReference type="NCBI Taxonomy" id="1212491"/>
    <lineage>
        <taxon>Bacteria</taxon>
        <taxon>Pseudomonadati</taxon>
        <taxon>Pseudomonadota</taxon>
        <taxon>Gammaproteobacteria</taxon>
        <taxon>Legionellales</taxon>
        <taxon>Legionellaceae</taxon>
        <taxon>Legionella</taxon>
    </lineage>
</organism>
<name>A0A098G757_9GAMM</name>
<sequence>MRINHSILFALFFGSTVLHAQESIKPPNPISSFGIATKVISKIFTNSHYKVIGSCTWAVGKLPPKLVPVPAVEQFLPDLIVTVANRPETNPWIEAKALFENPASQALYKQTYKLATGSDLGFGEDAGQINSMHINDERTRIVDVIGSPAGLYRFPYLSHRPETRFGFPYYISVADAVSDRTEIAEIAYMATHPQLLFNHDIGSQTDIWGHEIPRLMRVTQPSRFRASIVAAMHAADIVTNKNSLHVTQSTSNSCGPNCVVSNVIFDPKRKQVIWQEVYPKHRNIDPTDSSDMGIEDDKAGNGNYVFVVWRKYRGCVQHEGKYILALSFPKVGQPQKR</sequence>
<dbReference type="OrthoDB" id="8435546at2"/>
<dbReference type="AlphaFoldDB" id="A0A098G757"/>
<keyword evidence="3" id="KW-1185">Reference proteome</keyword>
<dbReference type="KEGG" id="lfa:LFA_2437"/>
<dbReference type="RefSeq" id="WP_045096236.1">
    <property type="nucleotide sequence ID" value="NZ_LN614827.1"/>
</dbReference>
<protein>
    <recommendedName>
        <fullName evidence="4">TraU protein</fullName>
    </recommendedName>
</protein>
<dbReference type="STRING" id="1212491.LFA_2437"/>
<keyword evidence="1" id="KW-0732">Signal</keyword>
<evidence type="ECO:0008006" key="4">
    <source>
        <dbReference type="Google" id="ProtNLM"/>
    </source>
</evidence>
<dbReference type="NCBIfam" id="TIGR03756">
    <property type="entry name" value="conj_TIGR03756"/>
    <property type="match status" value="1"/>
</dbReference>
<feature type="chain" id="PRO_5001942214" description="TraU protein" evidence="1">
    <location>
        <begin position="21"/>
        <end position="337"/>
    </location>
</feature>
<reference evidence="3" key="1">
    <citation type="submission" date="2014-09" db="EMBL/GenBank/DDBJ databases">
        <authorList>
            <person name="Gomez-Valero L."/>
        </authorList>
    </citation>
    <scope>NUCLEOTIDE SEQUENCE [LARGE SCALE GENOMIC DNA]</scope>
    <source>
        <strain evidence="3">ATCC700992</strain>
    </source>
</reference>